<sequence>MITSWFGGSGKSFVFGLLLGLVSVGSSVGHLEAASIPTAQPSVARAGSSEPVLAGREQRLSLATGQQLKLASDGSSLSVGAVNGSGMTRTHRLPEHRLNPSVVLLPSGRVLIWGGTDLQGHLLRDGLWFNPSIQTLEPAHDLTLSPRAGHSATVLSDGRVLFAGGKTNDSKLGAELWDEVSNRALSLSEETFIDRMQHSASLQADGRVRFLGGRDSNGRVAAGELVFGATEGRFTHEARAGVDRQPAGLAGSMPLQGDQEVLPEQRLSVRFTQPVRMADLTTEKVTLVGPGGAVSVAVSPVENGRLVFIDPERSLFPGSHYTLMIDGVRTASGQLQPLVAIDFGTATLDASGQKTPVLPAEADQDDATHAVTGVKGGKDGCKQDQSGYQPCRAHGLVEDGVWYPGRDNTDSRWRLYGESLAVEKSEYASRSAARHKLTAIRGRVVRVDQMPVANVEVSVGSTTARTNAHGWFALFDVPSGHQELYVDGSTANHSGEEYGQFVVGVEVKQGQLNELLYLMHLPKISARDKIRIPSPLQQDMVVGHPDIPGLELHIPKGTVIHDRKGRLVNELAIVPTPVNRAPFPVMENHPMAFTVEPGAAQVRGLVPAANNGIRVYYPNYDGYKAGTEANFWIYDPTEGWRVYGRGNVSEDGRHFVPERGVALHQTMGGMFSVPGNDPPSEWGLAADNSGECGCSGDAAIAGDPIDLKTGEFTHAETDVVISDIVPITISRNYRPHDLKRREFGIGMSWNWGYTLNRPDTTNYDVMDLVLPNGSSVRFDRISGSGNQGEWRQAGSNTRFAGALLKTVFDSDPTQPWGRAFLLTLRDGSRMQFSSWNDIRVRWIEDRYGNRTTLAYTAGLVSNIISPSGRSVAIEYDTSNRIKTLRDHTGRQWSYGYDANGLLFKATYPDATFKQYHFQARLQGSVLAQHRIESIVNQRGHRLLLNEFEVVNGISTGRVIRQTQADGGKISIDYAHVVDGVSGTLVTELDGSKRRIIFDAATPYPASETSAYGTARAQTVTYQRNSYGQLTASVDPLGRRIEYVYNADGQTTQVTSLPGTPKARVVRMTYNADGDLATITDPLNRVTRLTYANRCVASVTDPLNRVATFQCNAAGQLVKSTDPLQRSQQLHYEGYDLVGVTDPLGRTIRFRHDSLGRLIATEDPSGNVTRREYDAMGRVKRVIDAQGNAIDYGFDANGNVDAVFLPNGNGITYTYDQRDRLLTRTDATGLVESWTYDLADRVKTHTDRMKRVVSFAYDELGRATTTTYQDGNTITATYDAGNRLRTLADTAAAGALSWDYDDYDAVIAASTPQGNVTYVYDLVGRRKEMLAAAQPKVEYTYDNADLLRRITQGTETVLFDYDDIDRLSLATLPNGVAAAYTYDNADQLTGLAWQKAGQASIGSIGYGYNPLGQIVAQTGGFSSQALPAASTGTNGFDDANRQLSYNSQALTYDDNGNLLSDGTRTYVWNVRDQLVQIKQGTTSIASFGYDALGRRFSKTESGATTSYLYDGQNAVQEKVGTTVNPILTGLGVDQRFARNDANGRMYYLTDNLGSTRALTNAAGAVVRRYDYTPYGQAQAIGGSSDNPYQYTGRELDKSGLQYYRARYYSPEMGRFISEDPYGFAGGDVNFYAYVGGNPISNIDPLGLFELPSIPQPVVDATAGFGDSLSFGLTNYIRDQWGTNGAVDKCSSFYSGGQVTGTVYSLAVPVSRIGYVAKARQIPGLGLSAEGSVVARNSLKDYFRGPFADTLRGWHGVTYEGLVAQGKSSANIIAGAGRTSNPWTAGIVGGGVAGTATRASQIGGGCGCNQ</sequence>
<reference evidence="1" key="1">
    <citation type="submission" date="2024-09" db="EMBL/GenBank/DDBJ databases">
        <authorList>
            <person name="Popovic Milovanovic T."/>
            <person name="Greer S."/>
            <person name="Ilicic R."/>
            <person name="Jelusic A."/>
            <person name="Grant M."/>
            <person name="Vicente J."/>
            <person name="Studholme D.J."/>
        </authorList>
    </citation>
    <scope>NUCLEOTIDE SEQUENCE</scope>
    <source>
        <strain evidence="1">Xp320</strain>
    </source>
</reference>
<organism evidence="1 2">
    <name type="scientific">Xanthomonas arboricola pv. pruni</name>
    <dbReference type="NCBI Taxonomy" id="69929"/>
    <lineage>
        <taxon>Bacteria</taxon>
        <taxon>Pseudomonadati</taxon>
        <taxon>Pseudomonadota</taxon>
        <taxon>Gammaproteobacteria</taxon>
        <taxon>Lysobacterales</taxon>
        <taxon>Lysobacteraceae</taxon>
        <taxon>Xanthomonas</taxon>
    </lineage>
</organism>
<protein>
    <submittedName>
        <fullName evidence="1">RHS repeat-associated core domain-containing protein</fullName>
    </submittedName>
</protein>
<proteinExistence type="predicted"/>
<dbReference type="EMBL" id="JASVYU020000019">
    <property type="protein sequence ID" value="MFB8963228.1"/>
    <property type="molecule type" value="Genomic_DNA"/>
</dbReference>
<evidence type="ECO:0000313" key="2">
    <source>
        <dbReference type="Proteomes" id="UP001169740"/>
    </source>
</evidence>
<comment type="caution">
    <text evidence="1">The sequence shown here is derived from an EMBL/GenBank/DDBJ whole genome shotgun (WGS) entry which is preliminary data.</text>
</comment>
<dbReference type="Proteomes" id="UP001169740">
    <property type="component" value="Unassembled WGS sequence"/>
</dbReference>
<name>A0ACC6VCV8_9XANT</name>
<gene>
    <name evidence="1" type="ORF">QSH54_015320</name>
</gene>
<accession>A0ACC6VCV8</accession>
<evidence type="ECO:0000313" key="1">
    <source>
        <dbReference type="EMBL" id="MFB8963228.1"/>
    </source>
</evidence>